<proteinExistence type="predicted"/>
<organism evidence="1 4">
    <name type="scientific">Anaerobacillus isosaccharinicus</name>
    <dbReference type="NCBI Taxonomy" id="1532552"/>
    <lineage>
        <taxon>Bacteria</taxon>
        <taxon>Bacillati</taxon>
        <taxon>Bacillota</taxon>
        <taxon>Bacilli</taxon>
        <taxon>Bacillales</taxon>
        <taxon>Bacillaceae</taxon>
        <taxon>Anaerobacillus</taxon>
    </lineage>
</organism>
<gene>
    <name evidence="3" type="ORF">AWH56_003405</name>
    <name evidence="2" type="ORF">AWH56_08335</name>
    <name evidence="1" type="ORF">AWH56_17140</name>
</gene>
<dbReference type="RefSeq" id="WP_071316711.1">
    <property type="nucleotide sequence ID" value="NZ_CP063356.2"/>
</dbReference>
<evidence type="ECO:0000313" key="1">
    <source>
        <dbReference type="EMBL" id="OIJ10082.1"/>
    </source>
</evidence>
<dbReference type="EMBL" id="LQXD01000073">
    <property type="protein sequence ID" value="OIJ20202.1"/>
    <property type="molecule type" value="Genomic_DNA"/>
</dbReference>
<reference evidence="3 4" key="3">
    <citation type="journal article" date="2019" name="Int. J. Syst. Evol. Microbiol.">
        <title>Anaerobacillus isosaccharinicus sp. nov., an alkaliphilic bacterium which degrades isosaccharinic acid.</title>
        <authorList>
            <person name="Bassil N.M."/>
            <person name="Lloyd J.R."/>
        </authorList>
    </citation>
    <scope>NUCLEOTIDE SEQUENCE [LARGE SCALE GENOMIC DNA]</scope>
    <source>
        <strain evidence="3 4">NB2006</strain>
    </source>
</reference>
<sequence length="106" mass="12603">MNISSLQIFIEYKVKENHVEKYESVMKEIINILPEFSATKIEWFVATDQPFLYVEMFQVPTKAHYQALKKLRKSNEHPVFSKLDPYIEGGLEKLNCWAFQTQRTEE</sequence>
<dbReference type="OrthoDB" id="2967153at2"/>
<accession>A0A1S2LC63</accession>
<protein>
    <recommendedName>
        <fullName evidence="5">ABM domain-containing protein</fullName>
    </recommendedName>
</protein>
<evidence type="ECO:0000313" key="2">
    <source>
        <dbReference type="EMBL" id="OIJ20202.1"/>
    </source>
</evidence>
<dbReference type="EMBL" id="CP063356">
    <property type="protein sequence ID" value="QOY36715.1"/>
    <property type="molecule type" value="Genomic_DNA"/>
</dbReference>
<reference evidence="3" key="4">
    <citation type="submission" date="2020-10" db="EMBL/GenBank/DDBJ databases">
        <authorList>
            <person name="Bassil N.M."/>
            <person name="Lloyd J.R."/>
        </authorList>
    </citation>
    <scope>NUCLEOTIDE SEQUENCE</scope>
    <source>
        <strain evidence="3">NB2006</strain>
    </source>
</reference>
<dbReference type="KEGG" id="aia:AWH56_003405"/>
<evidence type="ECO:0000313" key="3">
    <source>
        <dbReference type="EMBL" id="QOY36715.1"/>
    </source>
</evidence>
<reference evidence="1 4" key="1">
    <citation type="submission" date="2016-10" db="EMBL/GenBank/DDBJ databases">
        <title>Draft genome sequences of four alkaliphilic bacteria belonging to the Anaerobacillus genus.</title>
        <authorList>
            <person name="Bassil N.M."/>
            <person name="Lloyd J.R."/>
        </authorList>
    </citation>
    <scope>NUCLEOTIDE SEQUENCE [LARGE SCALE GENOMIC DNA]</scope>
    <source>
        <strain evidence="1 4">NB2006</strain>
    </source>
</reference>
<evidence type="ECO:0000313" key="4">
    <source>
        <dbReference type="Proteomes" id="UP000180175"/>
    </source>
</evidence>
<dbReference type="EMBL" id="LQXD01000148">
    <property type="protein sequence ID" value="OIJ10082.1"/>
    <property type="molecule type" value="Genomic_DNA"/>
</dbReference>
<reference evidence="3 4" key="2">
    <citation type="journal article" date="2017" name="Genome Announc.">
        <title>Draft Genome Sequences of Four Alkaliphilic Bacteria Belonging to the Anaerobacillus Genus.</title>
        <authorList>
            <person name="Bassil N.M."/>
            <person name="Lloyd J.R."/>
        </authorList>
    </citation>
    <scope>NUCLEOTIDE SEQUENCE [LARGE SCALE GENOMIC DNA]</scope>
    <source>
        <strain evidence="3 4">NB2006</strain>
    </source>
</reference>
<dbReference type="AlphaFoldDB" id="A0A1S2LC63"/>
<dbReference type="Proteomes" id="UP000180175">
    <property type="component" value="Chromosome"/>
</dbReference>
<keyword evidence="4" id="KW-1185">Reference proteome</keyword>
<name>A0A1S2LC63_9BACI</name>
<evidence type="ECO:0008006" key="5">
    <source>
        <dbReference type="Google" id="ProtNLM"/>
    </source>
</evidence>